<dbReference type="Gene3D" id="3.40.640.10">
    <property type="entry name" value="Type I PLP-dependent aspartate aminotransferase-like (Major domain)"/>
    <property type="match status" value="1"/>
</dbReference>
<evidence type="ECO:0000256" key="2">
    <source>
        <dbReference type="ARBA" id="ARBA00009236"/>
    </source>
</evidence>
<name>A0A7T1AL56_ATRLM</name>
<evidence type="ECO:0000256" key="6">
    <source>
        <dbReference type="PIRSR" id="PIRSR000524-1"/>
    </source>
</evidence>
<dbReference type="InterPro" id="IPR015424">
    <property type="entry name" value="PyrdxlP-dep_Trfase"/>
</dbReference>
<accession>A0A7T1AL56</accession>
<evidence type="ECO:0000256" key="5">
    <source>
        <dbReference type="ARBA" id="ARBA00022898"/>
    </source>
</evidence>
<dbReference type="KEGG" id="alam:RT761_01153"/>
<dbReference type="InterPro" id="IPR024169">
    <property type="entry name" value="SP_NH2Trfase/AEP_transaminase"/>
</dbReference>
<evidence type="ECO:0000256" key="1">
    <source>
        <dbReference type="ARBA" id="ARBA00001933"/>
    </source>
</evidence>
<dbReference type="SUPFAM" id="SSF53383">
    <property type="entry name" value="PLP-dependent transferases"/>
    <property type="match status" value="1"/>
</dbReference>
<proteinExistence type="inferred from homology"/>
<feature type="domain" description="Aminotransferase class V" evidence="8">
    <location>
        <begin position="27"/>
        <end position="340"/>
    </location>
</feature>
<evidence type="ECO:0000256" key="3">
    <source>
        <dbReference type="ARBA" id="ARBA00022576"/>
    </source>
</evidence>
<comment type="cofactor">
    <cofactor evidence="1 7">
        <name>pyridoxal 5'-phosphate</name>
        <dbReference type="ChEBI" id="CHEBI:597326"/>
    </cofactor>
</comment>
<evidence type="ECO:0000259" key="8">
    <source>
        <dbReference type="Pfam" id="PF00266"/>
    </source>
</evidence>
<dbReference type="GO" id="GO:0004760">
    <property type="term" value="F:L-serine-pyruvate transaminase activity"/>
    <property type="evidence" value="ECO:0007669"/>
    <property type="project" value="TreeGrafter"/>
</dbReference>
<dbReference type="EC" id="2.-.-.-" evidence="9"/>
<keyword evidence="10" id="KW-1185">Reference proteome</keyword>
<dbReference type="GO" id="GO:0019265">
    <property type="term" value="P:glycine biosynthetic process, by transamination of glyoxylate"/>
    <property type="evidence" value="ECO:0007669"/>
    <property type="project" value="TreeGrafter"/>
</dbReference>
<dbReference type="Proteomes" id="UP000594463">
    <property type="component" value="Chromosome"/>
</dbReference>
<feature type="modified residue" description="N6-(pyridoxal phosphate)lysine" evidence="7">
    <location>
        <position position="198"/>
    </location>
</feature>
<dbReference type="RefSeq" id="WP_218113109.1">
    <property type="nucleotide sequence ID" value="NZ_CP065383.1"/>
</dbReference>
<reference evidence="9 10" key="1">
    <citation type="journal article" date="2021" name="Nat. Commun.">
        <title>Isolation of a member of the candidate phylum Atribacteria reveals a unique cell membrane structure.</title>
        <authorList>
            <person name="Taiki K."/>
            <person name="Nobu M.K."/>
            <person name="Kusada H."/>
            <person name="Meng X.-Y."/>
            <person name="Hosoki N."/>
            <person name="Uematsu K."/>
            <person name="Yoshioka H."/>
            <person name="Kamagata Y."/>
            <person name="Tamaki H."/>
        </authorList>
    </citation>
    <scope>NUCLEOTIDE SEQUENCE [LARGE SCALE GENOMIC DNA]</scope>
    <source>
        <strain evidence="9 10">RT761</strain>
    </source>
</reference>
<evidence type="ECO:0000313" key="9">
    <source>
        <dbReference type="EMBL" id="QPM67940.1"/>
    </source>
</evidence>
<dbReference type="PANTHER" id="PTHR21152:SF40">
    <property type="entry name" value="ALANINE--GLYOXYLATE AMINOTRANSFERASE"/>
    <property type="match status" value="1"/>
</dbReference>
<dbReference type="PANTHER" id="PTHR21152">
    <property type="entry name" value="AMINOTRANSFERASE CLASS V"/>
    <property type="match status" value="1"/>
</dbReference>
<protein>
    <submittedName>
        <fullName evidence="9">Purine catabolism protein PucG</fullName>
        <ecNumber evidence="9">2.-.-.-</ecNumber>
    </submittedName>
</protein>
<dbReference type="Pfam" id="PF00266">
    <property type="entry name" value="Aminotran_5"/>
    <property type="match status" value="1"/>
</dbReference>
<dbReference type="FunFam" id="3.40.640.10:FF:000027">
    <property type="entry name" value="Serine--pyruvate aminotransferase, mitochondrial"/>
    <property type="match status" value="1"/>
</dbReference>
<gene>
    <name evidence="9" type="primary">pucG</name>
    <name evidence="9" type="ORF">RT761_01153</name>
</gene>
<dbReference type="InterPro" id="IPR015422">
    <property type="entry name" value="PyrdxlP-dep_Trfase_small"/>
</dbReference>
<keyword evidence="4 9" id="KW-0808">Transferase</keyword>
<dbReference type="EMBL" id="CP065383">
    <property type="protein sequence ID" value="QPM67940.1"/>
    <property type="molecule type" value="Genomic_DNA"/>
</dbReference>
<evidence type="ECO:0000256" key="4">
    <source>
        <dbReference type="ARBA" id="ARBA00022679"/>
    </source>
</evidence>
<comment type="similarity">
    <text evidence="2">Belongs to the class-V pyridoxal-phosphate-dependent aminotransferase family.</text>
</comment>
<dbReference type="CDD" id="cd06451">
    <property type="entry name" value="AGAT_like"/>
    <property type="match status" value="1"/>
</dbReference>
<evidence type="ECO:0000256" key="7">
    <source>
        <dbReference type="PIRSR" id="PIRSR000524-50"/>
    </source>
</evidence>
<dbReference type="InterPro" id="IPR015421">
    <property type="entry name" value="PyrdxlP-dep_Trfase_major"/>
</dbReference>
<evidence type="ECO:0000313" key="10">
    <source>
        <dbReference type="Proteomes" id="UP000594463"/>
    </source>
</evidence>
<feature type="binding site" evidence="6">
    <location>
        <position position="346"/>
    </location>
    <ligand>
        <name>substrate</name>
    </ligand>
</feature>
<dbReference type="Gene3D" id="3.90.1150.10">
    <property type="entry name" value="Aspartate Aminotransferase, domain 1"/>
    <property type="match status" value="1"/>
</dbReference>
<dbReference type="GO" id="GO:0008453">
    <property type="term" value="F:alanine-glyoxylate transaminase activity"/>
    <property type="evidence" value="ECO:0007669"/>
    <property type="project" value="TreeGrafter"/>
</dbReference>
<dbReference type="PIRSF" id="PIRSF000524">
    <property type="entry name" value="SPT"/>
    <property type="match status" value="1"/>
</dbReference>
<organism evidence="9 10">
    <name type="scientific">Atribacter laminatus</name>
    <dbReference type="NCBI Taxonomy" id="2847778"/>
    <lineage>
        <taxon>Bacteria</taxon>
        <taxon>Pseudomonadati</taxon>
        <taxon>Atribacterota</taxon>
        <taxon>Atribacteria</taxon>
        <taxon>Atribacterales</taxon>
        <taxon>Atribacteraceae</taxon>
        <taxon>Atribacter</taxon>
    </lineage>
</organism>
<sequence>METSKVKFLERTLMGPGPSNIDPRVNAAMTRPIMGHLDPEFLKLMDENMILLRKVFKTENPLTFPISATGSGGMEAALANIIEPGDRVVILVNGVFGERMADIAKRYGAEVKVLEIEWGKVFSPDEVKNFISKHAPIKMVGIVHAETSTGALQPLEEISYIVHNYNSLFLVDTVTSLGGTEVNLDQWGIDITYSGTQKCLSCPPGLAPVSFNEKAVEAVNNRKNPIISWYFDVSMLRKYWETGERFYHHTAPITMNYALWEALKIVEEEGLEARFERHSKLSNLLQNALEALGLKLLVEKNYRAPMLTSVLIPEDISDLDIRGKLLTQYSIEIGGGLRNLKGKIWRIGLMGYTCQKKNIALLISALGQCLNDSGFKADINAALSVLNGE</sequence>
<dbReference type="AlphaFoldDB" id="A0A7T1AL56"/>
<keyword evidence="5 7" id="KW-0663">Pyridoxal phosphate</keyword>
<dbReference type="InterPro" id="IPR000192">
    <property type="entry name" value="Aminotrans_V_dom"/>
</dbReference>
<keyword evidence="3" id="KW-0032">Aminotransferase</keyword>